<reference evidence="1 2" key="1">
    <citation type="submission" date="2019-06" db="EMBL/GenBank/DDBJ databases">
        <title>Draft genomes of female and male turbot (Scophthalmus maximus).</title>
        <authorList>
            <person name="Xu H."/>
            <person name="Xu X.-W."/>
            <person name="Shao C."/>
            <person name="Chen S."/>
        </authorList>
    </citation>
    <scope>NUCLEOTIDE SEQUENCE [LARGE SCALE GENOMIC DNA]</scope>
    <source>
        <strain evidence="1">Ysfricsl-2016a</strain>
        <tissue evidence="1">Blood</tissue>
    </source>
</reference>
<comment type="caution">
    <text evidence="1">The sequence shown here is derived from an EMBL/GenBank/DDBJ whole genome shotgun (WGS) entry which is preliminary data.</text>
</comment>
<protein>
    <submittedName>
        <fullName evidence="1">Uncharacterized protein</fullName>
    </submittedName>
</protein>
<organism evidence="1 2">
    <name type="scientific">Scophthalmus maximus</name>
    <name type="common">Turbot</name>
    <name type="synonym">Psetta maxima</name>
    <dbReference type="NCBI Taxonomy" id="52904"/>
    <lineage>
        <taxon>Eukaryota</taxon>
        <taxon>Metazoa</taxon>
        <taxon>Chordata</taxon>
        <taxon>Craniata</taxon>
        <taxon>Vertebrata</taxon>
        <taxon>Euteleostomi</taxon>
        <taxon>Actinopterygii</taxon>
        <taxon>Neopterygii</taxon>
        <taxon>Teleostei</taxon>
        <taxon>Neoteleostei</taxon>
        <taxon>Acanthomorphata</taxon>
        <taxon>Carangaria</taxon>
        <taxon>Pleuronectiformes</taxon>
        <taxon>Pleuronectoidei</taxon>
        <taxon>Scophthalmidae</taxon>
        <taxon>Scophthalmus</taxon>
    </lineage>
</organism>
<evidence type="ECO:0000313" key="1">
    <source>
        <dbReference type="EMBL" id="KAF0041827.1"/>
    </source>
</evidence>
<gene>
    <name evidence="1" type="ORF">F2P81_005359</name>
</gene>
<name>A0A6A4T693_SCOMX</name>
<evidence type="ECO:0000313" key="2">
    <source>
        <dbReference type="Proteomes" id="UP000438429"/>
    </source>
</evidence>
<proteinExistence type="predicted"/>
<sequence length="176" mass="20436">MAVSDESSQRCRRQLATAPLRYGGQSDEKTRLGTQPGGRCRLMCCVNHIPNRRLENSREQIQRDAVEPLPLSGIFQSGDRVAAEILALLNPERNDKAWRFQCFRREEVRAAIVINRVCLNKNRKRTNPAFQLKIRAVHLNRDLSRYRTNVRYRYQISAGFLNVITLSLLKNRRKKS</sequence>
<accession>A0A6A4T693</accession>
<dbReference type="AlphaFoldDB" id="A0A6A4T693"/>
<dbReference type="EMBL" id="VEVO01000005">
    <property type="protein sequence ID" value="KAF0041827.1"/>
    <property type="molecule type" value="Genomic_DNA"/>
</dbReference>
<dbReference type="Proteomes" id="UP000438429">
    <property type="component" value="Unassembled WGS sequence"/>
</dbReference>